<protein>
    <recommendedName>
        <fullName evidence="2">Antitoxin</fullName>
    </recommendedName>
</protein>
<gene>
    <name evidence="1" type="ORF">LCGC14_0538830</name>
</gene>
<evidence type="ECO:0000313" key="1">
    <source>
        <dbReference type="EMBL" id="KKN59792.1"/>
    </source>
</evidence>
<reference evidence="1" key="1">
    <citation type="journal article" date="2015" name="Nature">
        <title>Complex archaea that bridge the gap between prokaryotes and eukaryotes.</title>
        <authorList>
            <person name="Spang A."/>
            <person name="Saw J.H."/>
            <person name="Jorgensen S.L."/>
            <person name="Zaremba-Niedzwiedzka K."/>
            <person name="Martijn J."/>
            <person name="Lind A.E."/>
            <person name="van Eijk R."/>
            <person name="Schleper C."/>
            <person name="Guy L."/>
            <person name="Ettema T.J."/>
        </authorList>
    </citation>
    <scope>NUCLEOTIDE SEQUENCE</scope>
</reference>
<dbReference type="AlphaFoldDB" id="A0A0F9SC05"/>
<evidence type="ECO:0008006" key="2">
    <source>
        <dbReference type="Google" id="ProtNLM"/>
    </source>
</evidence>
<sequence>MKTITMMELRSEPGEWIYHQVWKHGETIIITHCGKKIAQICPLDSIVIDSKGRGVKPLTYKRPELLRQQQS</sequence>
<name>A0A0F9SC05_9ZZZZ</name>
<accession>A0A0F9SC05</accession>
<dbReference type="EMBL" id="LAZR01000715">
    <property type="protein sequence ID" value="KKN59792.1"/>
    <property type="molecule type" value="Genomic_DNA"/>
</dbReference>
<proteinExistence type="predicted"/>
<organism evidence="1">
    <name type="scientific">marine sediment metagenome</name>
    <dbReference type="NCBI Taxonomy" id="412755"/>
    <lineage>
        <taxon>unclassified sequences</taxon>
        <taxon>metagenomes</taxon>
        <taxon>ecological metagenomes</taxon>
    </lineage>
</organism>
<comment type="caution">
    <text evidence="1">The sequence shown here is derived from an EMBL/GenBank/DDBJ whole genome shotgun (WGS) entry which is preliminary data.</text>
</comment>